<dbReference type="EMBL" id="QOIP01000010">
    <property type="protein sequence ID" value="RLU17993.1"/>
    <property type="molecule type" value="Genomic_DNA"/>
</dbReference>
<evidence type="ECO:0000256" key="11">
    <source>
        <dbReference type="SAM" id="MobiDB-lite"/>
    </source>
</evidence>
<evidence type="ECO:0000256" key="9">
    <source>
        <dbReference type="ARBA" id="ARBA00023180"/>
    </source>
</evidence>
<dbReference type="GO" id="GO:0000774">
    <property type="term" value="F:adenyl-nucleotide exchange factor activity"/>
    <property type="evidence" value="ECO:0007669"/>
    <property type="project" value="TreeGrafter"/>
</dbReference>
<dbReference type="Gene3D" id="1.25.10.10">
    <property type="entry name" value="Leucine-rich Repeat Variant"/>
    <property type="match status" value="1"/>
</dbReference>
<dbReference type="InterPro" id="IPR006911">
    <property type="entry name" value="ARM-rpt_dom"/>
</dbReference>
<dbReference type="Proteomes" id="UP000053097">
    <property type="component" value="Unassembled WGS sequence"/>
</dbReference>
<keyword evidence="5 12" id="KW-0732">Signal</keyword>
<evidence type="ECO:0000313" key="16">
    <source>
        <dbReference type="Proteomes" id="UP000053097"/>
    </source>
</evidence>
<dbReference type="SUPFAM" id="SSF48371">
    <property type="entry name" value="ARM repeat"/>
    <property type="match status" value="1"/>
</dbReference>
<reference evidence="15 17" key="2">
    <citation type="journal article" date="2018" name="Genome Res.">
        <title>The genomic architecture and molecular evolution of ant odorant receptors.</title>
        <authorList>
            <person name="McKenzie S.K."/>
            <person name="Kronauer D.J.C."/>
        </authorList>
    </citation>
    <scope>NUCLEOTIDE SEQUENCE [LARGE SCALE GENOMIC DNA]</scope>
    <source>
        <strain evidence="15">Clonal line C1</strain>
    </source>
</reference>
<comment type="subcellular location">
    <subcellularLocation>
        <location evidence="1">Endoplasmic reticulum lumen</location>
    </subcellularLocation>
</comment>
<keyword evidence="16" id="KW-1185">Reference proteome</keyword>
<evidence type="ECO:0000313" key="17">
    <source>
        <dbReference type="Proteomes" id="UP000279307"/>
    </source>
</evidence>
<dbReference type="GO" id="GO:0015031">
    <property type="term" value="P:protein transport"/>
    <property type="evidence" value="ECO:0007669"/>
    <property type="project" value="UniProtKB-KW"/>
</dbReference>
<evidence type="ECO:0000259" key="13">
    <source>
        <dbReference type="Pfam" id="PF04826"/>
    </source>
</evidence>
<accession>A0A026VSF0</accession>
<evidence type="ECO:0000256" key="4">
    <source>
        <dbReference type="ARBA" id="ARBA00022448"/>
    </source>
</evidence>
<protein>
    <recommendedName>
        <fullName evidence="3">Nucleotide exchange factor SIL1</fullName>
    </recommendedName>
</protein>
<feature type="chain" id="PRO_5033709787" description="Nucleotide exchange factor SIL1" evidence="12">
    <location>
        <begin position="21"/>
        <end position="490"/>
    </location>
</feature>
<evidence type="ECO:0000256" key="1">
    <source>
        <dbReference type="ARBA" id="ARBA00004319"/>
    </source>
</evidence>
<keyword evidence="8" id="KW-0811">Translocation</keyword>
<dbReference type="InterPro" id="IPR011989">
    <property type="entry name" value="ARM-like"/>
</dbReference>
<dbReference type="OrthoDB" id="448649at2759"/>
<evidence type="ECO:0000256" key="7">
    <source>
        <dbReference type="ARBA" id="ARBA00022927"/>
    </source>
</evidence>
<dbReference type="PANTHER" id="PTHR19316">
    <property type="entry name" value="PROTEIN FOLDING REGULATOR"/>
    <property type="match status" value="1"/>
</dbReference>
<evidence type="ECO:0000256" key="12">
    <source>
        <dbReference type="SAM" id="SignalP"/>
    </source>
</evidence>
<dbReference type="InterPro" id="IPR050693">
    <property type="entry name" value="Hsp70_NEF-Inhibitors"/>
</dbReference>
<proteinExistence type="inferred from homology"/>
<keyword evidence="10" id="KW-0175">Coiled coil</keyword>
<reference evidence="14 16" key="1">
    <citation type="journal article" date="2014" name="Curr. Biol.">
        <title>The genome of the clonal raider ant Cerapachys biroi.</title>
        <authorList>
            <person name="Oxley P.R."/>
            <person name="Ji L."/>
            <person name="Fetter-Pruneda I."/>
            <person name="McKenzie S.K."/>
            <person name="Li C."/>
            <person name="Hu H."/>
            <person name="Zhang G."/>
            <person name="Kronauer D.J."/>
        </authorList>
    </citation>
    <scope>NUCLEOTIDE SEQUENCE [LARGE SCALE GENOMIC DNA]</scope>
</reference>
<keyword evidence="9" id="KW-0325">Glycoprotein</keyword>
<evidence type="ECO:0000256" key="5">
    <source>
        <dbReference type="ARBA" id="ARBA00022729"/>
    </source>
</evidence>
<dbReference type="Pfam" id="PF04826">
    <property type="entry name" value="Arm_2"/>
    <property type="match status" value="1"/>
</dbReference>
<gene>
    <name evidence="15" type="ORF">DMN91_010234</name>
    <name evidence="14" type="ORF">X777_03184</name>
</gene>
<evidence type="ECO:0000256" key="8">
    <source>
        <dbReference type="ARBA" id="ARBA00023010"/>
    </source>
</evidence>
<keyword evidence="6" id="KW-0256">Endoplasmic reticulum</keyword>
<dbReference type="OMA" id="FQPTHEW"/>
<evidence type="ECO:0000256" key="2">
    <source>
        <dbReference type="ARBA" id="ARBA00010588"/>
    </source>
</evidence>
<sequence>MRADTYILLIYLSLAIFGSAEKNDSAFVATHEWQTVKKGTPIPKGLHVRHNFATGVTEAKLMDDDAKETKEEAKENVDENTNRSNSKSMTLHPDKAVQENEETDSANIKEESEDDEAIRRKEKETMKFHIKELKARLKKLKKEKVDISNINDEEIHPKTEKHFKRFYETLKDELNALKVNITSDSELLKRFFQKFQSYKNGVTTGTLTSAEIEEVLDTLNNLEYLLHQIDNAKVFSDMDGLTKIISPCLNGSNNEIKSEALRLLGAAAQSNPKVQAKALENDFIQKILRVLSTNSKTEVRSRCLFALSALIRQFPAAQKAWIDHGGLQILDKILSNDQLQIQMKAMKLINDLIIERQNLQEIYDAEQRQQKMKEYTITDFEQKLRGHDYCKLLSNLVVKCFKEKLASKISIENNDFLEVVADSMITASPICRTEFKDIKPLLLPVINNLLHFYKHPNVRLTLDETDVVNSLISLIERLKSNIFETPHDEL</sequence>
<organism evidence="14 16">
    <name type="scientific">Ooceraea biroi</name>
    <name type="common">Clonal raider ant</name>
    <name type="synonym">Cerapachys biroi</name>
    <dbReference type="NCBI Taxonomy" id="2015173"/>
    <lineage>
        <taxon>Eukaryota</taxon>
        <taxon>Metazoa</taxon>
        <taxon>Ecdysozoa</taxon>
        <taxon>Arthropoda</taxon>
        <taxon>Hexapoda</taxon>
        <taxon>Insecta</taxon>
        <taxon>Pterygota</taxon>
        <taxon>Neoptera</taxon>
        <taxon>Endopterygota</taxon>
        <taxon>Hymenoptera</taxon>
        <taxon>Apocrita</taxon>
        <taxon>Aculeata</taxon>
        <taxon>Formicoidea</taxon>
        <taxon>Formicidae</taxon>
        <taxon>Dorylinae</taxon>
        <taxon>Ooceraea</taxon>
    </lineage>
</organism>
<dbReference type="AlphaFoldDB" id="A0A026VSF0"/>
<evidence type="ECO:0000313" key="14">
    <source>
        <dbReference type="EMBL" id="EZA46617.1"/>
    </source>
</evidence>
<evidence type="ECO:0000256" key="6">
    <source>
        <dbReference type="ARBA" id="ARBA00022824"/>
    </source>
</evidence>
<dbReference type="STRING" id="2015173.A0A026VSF0"/>
<name>A0A026VSF0_OOCBI</name>
<dbReference type="InterPro" id="IPR016024">
    <property type="entry name" value="ARM-type_fold"/>
</dbReference>
<feature type="coiled-coil region" evidence="10">
    <location>
        <begin position="123"/>
        <end position="150"/>
    </location>
</feature>
<comment type="similarity">
    <text evidence="2">Belongs to the SIL1 family.</text>
</comment>
<dbReference type="GO" id="GO:0005788">
    <property type="term" value="C:endoplasmic reticulum lumen"/>
    <property type="evidence" value="ECO:0007669"/>
    <property type="project" value="UniProtKB-SubCell"/>
</dbReference>
<feature type="signal peptide" evidence="12">
    <location>
        <begin position="1"/>
        <end position="20"/>
    </location>
</feature>
<dbReference type="PANTHER" id="PTHR19316:SF35">
    <property type="entry name" value="NUCLEOTIDE EXCHANGE FACTOR SIL1"/>
    <property type="match status" value="1"/>
</dbReference>
<evidence type="ECO:0000313" key="15">
    <source>
        <dbReference type="EMBL" id="RLU17993.1"/>
    </source>
</evidence>
<feature type="compositionally biased region" description="Basic and acidic residues" evidence="11">
    <location>
        <begin position="61"/>
        <end position="81"/>
    </location>
</feature>
<evidence type="ECO:0000256" key="3">
    <source>
        <dbReference type="ARBA" id="ARBA00015352"/>
    </source>
</evidence>
<evidence type="ECO:0000256" key="10">
    <source>
        <dbReference type="SAM" id="Coils"/>
    </source>
</evidence>
<keyword evidence="4" id="KW-0813">Transport</keyword>
<reference evidence="15" key="3">
    <citation type="submission" date="2018-07" db="EMBL/GenBank/DDBJ databases">
        <authorList>
            <person name="Mckenzie S.K."/>
            <person name="Kronauer D.J.C."/>
        </authorList>
    </citation>
    <scope>NUCLEOTIDE SEQUENCE</scope>
    <source>
        <strain evidence="15">Clonal line C1</strain>
    </source>
</reference>
<dbReference type="Proteomes" id="UP000279307">
    <property type="component" value="Chromosome 10"/>
</dbReference>
<keyword evidence="7" id="KW-0653">Protein transport</keyword>
<feature type="domain" description="Armadillo repeat-containing" evidence="13">
    <location>
        <begin position="280"/>
        <end position="363"/>
    </location>
</feature>
<dbReference type="EMBL" id="KK108837">
    <property type="protein sequence ID" value="EZA46617.1"/>
    <property type="molecule type" value="Genomic_DNA"/>
</dbReference>
<feature type="region of interest" description="Disordered" evidence="11">
    <location>
        <begin position="61"/>
        <end position="116"/>
    </location>
</feature>